<accession>A0A2J8A6G0</accession>
<feature type="transmembrane region" description="Helical" evidence="13">
    <location>
        <begin position="318"/>
        <end position="338"/>
    </location>
</feature>
<evidence type="ECO:0000256" key="10">
    <source>
        <dbReference type="ARBA" id="ARBA00023136"/>
    </source>
</evidence>
<evidence type="ECO:0000256" key="8">
    <source>
        <dbReference type="ARBA" id="ARBA00022989"/>
    </source>
</evidence>
<keyword evidence="11" id="KW-0325">Glycoprotein</keyword>
<name>A0A2J8A6G0_9CHLO</name>
<keyword evidence="10 13" id="KW-0472">Membrane</keyword>
<keyword evidence="16" id="KW-1185">Reference proteome</keyword>
<feature type="transmembrane region" description="Helical" evidence="13">
    <location>
        <begin position="188"/>
        <end position="210"/>
    </location>
</feature>
<keyword evidence="5 13" id="KW-0812">Transmembrane</keyword>
<evidence type="ECO:0000256" key="4">
    <source>
        <dbReference type="ARBA" id="ARBA00022673"/>
    </source>
</evidence>
<keyword evidence="3" id="KW-0109">Calcium transport</keyword>
<evidence type="ECO:0000256" key="3">
    <source>
        <dbReference type="ARBA" id="ARBA00022568"/>
    </source>
</evidence>
<keyword evidence="2" id="KW-0813">Transport</keyword>
<dbReference type="PROSITE" id="PS50096">
    <property type="entry name" value="IQ"/>
    <property type="match status" value="1"/>
</dbReference>
<organism evidence="15 16">
    <name type="scientific">Tetrabaena socialis</name>
    <dbReference type="NCBI Taxonomy" id="47790"/>
    <lineage>
        <taxon>Eukaryota</taxon>
        <taxon>Viridiplantae</taxon>
        <taxon>Chlorophyta</taxon>
        <taxon>core chlorophytes</taxon>
        <taxon>Chlorophyceae</taxon>
        <taxon>CS clade</taxon>
        <taxon>Chlamydomonadales</taxon>
        <taxon>Tetrabaenaceae</taxon>
        <taxon>Tetrabaena</taxon>
    </lineage>
</organism>
<proteinExistence type="predicted"/>
<dbReference type="PANTHER" id="PTHR45628:SF7">
    <property type="entry name" value="VOLTAGE-DEPENDENT CALCIUM CHANNEL TYPE A SUBUNIT ALPHA-1"/>
    <property type="match status" value="1"/>
</dbReference>
<evidence type="ECO:0000256" key="1">
    <source>
        <dbReference type="ARBA" id="ARBA00004141"/>
    </source>
</evidence>
<dbReference type="EMBL" id="PGGS01000144">
    <property type="protein sequence ID" value="PNH08114.1"/>
    <property type="molecule type" value="Genomic_DNA"/>
</dbReference>
<dbReference type="SUPFAM" id="SSF81324">
    <property type="entry name" value="Voltage-gated potassium channels"/>
    <property type="match status" value="1"/>
</dbReference>
<keyword evidence="4" id="KW-0107">Calcium channel</keyword>
<dbReference type="InterPro" id="IPR050599">
    <property type="entry name" value="VDCC_alpha-1_subunit"/>
</dbReference>
<evidence type="ECO:0000256" key="7">
    <source>
        <dbReference type="ARBA" id="ARBA00022882"/>
    </source>
</evidence>
<evidence type="ECO:0000256" key="6">
    <source>
        <dbReference type="ARBA" id="ARBA00022837"/>
    </source>
</evidence>
<dbReference type="Gene3D" id="1.10.238.10">
    <property type="entry name" value="EF-hand"/>
    <property type="match status" value="1"/>
</dbReference>
<dbReference type="Pfam" id="PF00520">
    <property type="entry name" value="Ion_trans"/>
    <property type="match status" value="2"/>
</dbReference>
<dbReference type="OrthoDB" id="416585at2759"/>
<protein>
    <submittedName>
        <fullName evidence="15">Voltage-dependent L-type calcium channel subunit alpha-1C</fullName>
    </submittedName>
</protein>
<dbReference type="GO" id="GO:0005891">
    <property type="term" value="C:voltage-gated calcium channel complex"/>
    <property type="evidence" value="ECO:0007669"/>
    <property type="project" value="TreeGrafter"/>
</dbReference>
<dbReference type="InterPro" id="IPR027359">
    <property type="entry name" value="Volt_channel_dom_sf"/>
</dbReference>
<evidence type="ECO:0000256" key="9">
    <source>
        <dbReference type="ARBA" id="ARBA00023065"/>
    </source>
</evidence>
<evidence type="ECO:0000256" key="5">
    <source>
        <dbReference type="ARBA" id="ARBA00022692"/>
    </source>
</evidence>
<evidence type="ECO:0000313" key="15">
    <source>
        <dbReference type="EMBL" id="PNH08114.1"/>
    </source>
</evidence>
<sequence length="650" mass="73291">MCFGRNYDYYDWFWGAWWRCPPATPPQKLGRVGQCPPGYQINNGTSNLRKHCHRPDQTCWPQLANIINVRIMNVRACSFFSCRFTAVDAVGVNKQPLWNHQPVVILLFIFFVIICCFFILNLFIGVVLEKFTELQQAQTASSVFVTPQQQIWVDVQKLLLRTSMQLRPARPAEERIWQRQLYDIVNSWLFNNSILAVIIINVLFMAMVHVDMSATWQICMSYSNLLFTCIFVVEALMKMLAYGLRPFFRDNWNVFDVFVVVISIVSVILDFSNTKNLSFMPVLRVLRVVRVFRLLSWVNGLQRLLGTLVHSLPALANVGGVLLLFFFIFAVIGMNLFGGMKYGDYINRHANFDNFPNAMLVLMRMITGESWSGIMQACMVTHDCILVTQNTISPATNTTLLAGRYLDPGDPLLDGVPSDYLKNQCPISAAAAIIFFPLFVILCGLVLLNLIIAVILENMFILETDEGLPVGKSLIGQFVDAWSGIDHAAGGYIHASKLPMVLMQIDQPMGTKGLGNGRSVTQAVIMSVDIPVHRNNTPPKLLQMFTHRFSIRLVTFVETLHALAGRVAGTELPEIEEEWLMERFGRRLPEGGSTFPKYTAAHFHAALYVQAAVRGFMARHKMRGMMQTFAGKPEARSEGVDLRRTAGVPA</sequence>
<feature type="transmembrane region" description="Helical" evidence="13">
    <location>
        <begin position="222"/>
        <end position="240"/>
    </location>
</feature>
<feature type="transmembrane region" description="Helical" evidence="13">
    <location>
        <begin position="103"/>
        <end position="124"/>
    </location>
</feature>
<dbReference type="Gene3D" id="1.20.120.350">
    <property type="entry name" value="Voltage-gated potassium channels. Chain C"/>
    <property type="match status" value="1"/>
</dbReference>
<evidence type="ECO:0000259" key="14">
    <source>
        <dbReference type="Pfam" id="PF00520"/>
    </source>
</evidence>
<feature type="domain" description="Ion transport" evidence="14">
    <location>
        <begin position="97"/>
        <end position="138"/>
    </location>
</feature>
<reference evidence="15 16" key="1">
    <citation type="journal article" date="2017" name="Mol. Biol. Evol.">
        <title>The 4-celled Tetrabaena socialis nuclear genome reveals the essential components for genetic control of cell number at the origin of multicellularity in the volvocine lineage.</title>
        <authorList>
            <person name="Featherston J."/>
            <person name="Arakaki Y."/>
            <person name="Hanschen E.R."/>
            <person name="Ferris P.J."/>
            <person name="Michod R.E."/>
            <person name="Olson B.J.S.C."/>
            <person name="Nozaki H."/>
            <person name="Durand P.M."/>
        </authorList>
    </citation>
    <scope>NUCLEOTIDE SEQUENCE [LARGE SCALE GENOMIC DNA]</scope>
    <source>
        <strain evidence="15 16">NIES-571</strain>
    </source>
</reference>
<dbReference type="InterPro" id="IPR005821">
    <property type="entry name" value="Ion_trans_dom"/>
</dbReference>
<evidence type="ECO:0000256" key="2">
    <source>
        <dbReference type="ARBA" id="ARBA00022448"/>
    </source>
</evidence>
<dbReference type="GO" id="GO:0008331">
    <property type="term" value="F:high voltage-gated calcium channel activity"/>
    <property type="evidence" value="ECO:0007669"/>
    <property type="project" value="TreeGrafter"/>
</dbReference>
<gene>
    <name evidence="15" type="ORF">TSOC_005352</name>
</gene>
<dbReference type="GO" id="GO:0098703">
    <property type="term" value="P:calcium ion import across plasma membrane"/>
    <property type="evidence" value="ECO:0007669"/>
    <property type="project" value="TreeGrafter"/>
</dbReference>
<comment type="caution">
    <text evidence="15">The sequence shown here is derived from an EMBL/GenBank/DDBJ whole genome shotgun (WGS) entry which is preliminary data.</text>
</comment>
<feature type="domain" description="Ion transport" evidence="14">
    <location>
        <begin position="189"/>
        <end position="459"/>
    </location>
</feature>
<keyword evidence="12" id="KW-0407">Ion channel</keyword>
<dbReference type="PANTHER" id="PTHR45628">
    <property type="entry name" value="VOLTAGE-DEPENDENT CALCIUM CHANNEL TYPE A SUBUNIT ALPHA-1"/>
    <property type="match status" value="1"/>
</dbReference>
<feature type="transmembrane region" description="Helical" evidence="13">
    <location>
        <begin position="252"/>
        <end position="271"/>
    </location>
</feature>
<dbReference type="Proteomes" id="UP000236333">
    <property type="component" value="Unassembled WGS sequence"/>
</dbReference>
<dbReference type="FunFam" id="1.20.120.350:FF:000068">
    <property type="entry name" value="Sodium channel protein"/>
    <property type="match status" value="1"/>
</dbReference>
<evidence type="ECO:0000313" key="16">
    <source>
        <dbReference type="Proteomes" id="UP000236333"/>
    </source>
</evidence>
<keyword evidence="9" id="KW-0406">Ion transport</keyword>
<keyword evidence="7" id="KW-0851">Voltage-gated channel</keyword>
<dbReference type="AlphaFoldDB" id="A0A2J8A6G0"/>
<evidence type="ECO:0000256" key="12">
    <source>
        <dbReference type="ARBA" id="ARBA00023303"/>
    </source>
</evidence>
<keyword evidence="8 13" id="KW-1133">Transmembrane helix</keyword>
<evidence type="ECO:0000256" key="13">
    <source>
        <dbReference type="SAM" id="Phobius"/>
    </source>
</evidence>
<feature type="transmembrane region" description="Helical" evidence="13">
    <location>
        <begin position="430"/>
        <end position="456"/>
    </location>
</feature>
<keyword evidence="6" id="KW-0106">Calcium</keyword>
<comment type="subcellular location">
    <subcellularLocation>
        <location evidence="1">Membrane</location>
        <topology evidence="1">Multi-pass membrane protein</topology>
    </subcellularLocation>
</comment>
<evidence type="ECO:0000256" key="11">
    <source>
        <dbReference type="ARBA" id="ARBA00023180"/>
    </source>
</evidence>
<dbReference type="Gene3D" id="1.10.287.70">
    <property type="match status" value="2"/>
</dbReference>